<dbReference type="EMBL" id="BAABME010004437">
    <property type="protein sequence ID" value="GAA0162372.1"/>
    <property type="molecule type" value="Genomic_DNA"/>
</dbReference>
<dbReference type="Proteomes" id="UP001454036">
    <property type="component" value="Unassembled WGS sequence"/>
</dbReference>
<proteinExistence type="predicted"/>
<reference evidence="1 2" key="1">
    <citation type="submission" date="2024-01" db="EMBL/GenBank/DDBJ databases">
        <title>The complete chloroplast genome sequence of Lithospermum erythrorhizon: insights into the phylogenetic relationship among Boraginaceae species and the maternal lineages of purple gromwells.</title>
        <authorList>
            <person name="Okada T."/>
            <person name="Watanabe K."/>
        </authorList>
    </citation>
    <scope>NUCLEOTIDE SEQUENCE [LARGE SCALE GENOMIC DNA]</scope>
</reference>
<evidence type="ECO:0000313" key="2">
    <source>
        <dbReference type="Proteomes" id="UP001454036"/>
    </source>
</evidence>
<organism evidence="1 2">
    <name type="scientific">Lithospermum erythrorhizon</name>
    <name type="common">Purple gromwell</name>
    <name type="synonym">Lithospermum officinale var. erythrorhizon</name>
    <dbReference type="NCBI Taxonomy" id="34254"/>
    <lineage>
        <taxon>Eukaryota</taxon>
        <taxon>Viridiplantae</taxon>
        <taxon>Streptophyta</taxon>
        <taxon>Embryophyta</taxon>
        <taxon>Tracheophyta</taxon>
        <taxon>Spermatophyta</taxon>
        <taxon>Magnoliopsida</taxon>
        <taxon>eudicotyledons</taxon>
        <taxon>Gunneridae</taxon>
        <taxon>Pentapetalae</taxon>
        <taxon>asterids</taxon>
        <taxon>lamiids</taxon>
        <taxon>Boraginales</taxon>
        <taxon>Boraginaceae</taxon>
        <taxon>Boraginoideae</taxon>
        <taxon>Lithospermeae</taxon>
        <taxon>Lithospermum</taxon>
    </lineage>
</organism>
<gene>
    <name evidence="1" type="ORF">LIER_18477</name>
</gene>
<comment type="caution">
    <text evidence="1">The sequence shown here is derived from an EMBL/GenBank/DDBJ whole genome shotgun (WGS) entry which is preliminary data.</text>
</comment>
<keyword evidence="2" id="KW-1185">Reference proteome</keyword>
<name>A0AAV3QJK0_LITER</name>
<sequence length="79" mass="9166">MVGSSNESASTSSRVPLFDKSNFGFWKDRMRAHMDSEEFGLLKVIDDGEYVVERFKTSGETKVERNLKIFLKKRKGRFN</sequence>
<evidence type="ECO:0000313" key="1">
    <source>
        <dbReference type="EMBL" id="GAA0162372.1"/>
    </source>
</evidence>
<protein>
    <submittedName>
        <fullName evidence="1">Uncharacterized protein</fullName>
    </submittedName>
</protein>
<dbReference type="AlphaFoldDB" id="A0AAV3QJK0"/>
<accession>A0AAV3QJK0</accession>